<dbReference type="EMBL" id="JAEMWU010000001">
    <property type="protein sequence ID" value="MBN8205986.1"/>
    <property type="molecule type" value="Genomic_DNA"/>
</dbReference>
<keyword evidence="1" id="KW-0472">Membrane</keyword>
<feature type="transmembrane region" description="Helical" evidence="1">
    <location>
        <begin position="21"/>
        <end position="42"/>
    </location>
</feature>
<feature type="transmembrane region" description="Helical" evidence="1">
    <location>
        <begin position="131"/>
        <end position="152"/>
    </location>
</feature>
<feature type="transmembrane region" description="Helical" evidence="1">
    <location>
        <begin position="48"/>
        <end position="66"/>
    </location>
</feature>
<evidence type="ECO:0000259" key="2">
    <source>
        <dbReference type="Pfam" id="PF04982"/>
    </source>
</evidence>
<name>A0A939IV15_9MICO</name>
<evidence type="ECO:0000313" key="3">
    <source>
        <dbReference type="EMBL" id="MBN8205986.1"/>
    </source>
</evidence>
<protein>
    <submittedName>
        <fullName evidence="3">HPP family protein</fullName>
    </submittedName>
</protein>
<evidence type="ECO:0000313" key="4">
    <source>
        <dbReference type="Proteomes" id="UP000664385"/>
    </source>
</evidence>
<dbReference type="Proteomes" id="UP000664385">
    <property type="component" value="Unassembled WGS sequence"/>
</dbReference>
<accession>A0A939IV15</accession>
<dbReference type="InterPro" id="IPR058581">
    <property type="entry name" value="TM_HPP"/>
</dbReference>
<keyword evidence="1" id="KW-0812">Transmembrane</keyword>
<dbReference type="PANTHER" id="PTHR33741:SF5">
    <property type="entry name" value="TRANSMEMBRANE PROTEIN DDB_G0269096-RELATED"/>
    <property type="match status" value="1"/>
</dbReference>
<proteinExistence type="predicted"/>
<dbReference type="AlphaFoldDB" id="A0A939IV15"/>
<keyword evidence="1" id="KW-1133">Transmembrane helix</keyword>
<reference evidence="3" key="1">
    <citation type="submission" date="2020-12" db="EMBL/GenBank/DDBJ databases">
        <title>PHA producing bacteria isolated from mangrove.</title>
        <authorList>
            <person name="Zheng W."/>
            <person name="Yu S."/>
            <person name="Huang Y."/>
        </authorList>
    </citation>
    <scope>NUCLEOTIDE SEQUENCE</scope>
    <source>
        <strain evidence="3">GN8-5</strain>
    </source>
</reference>
<comment type="caution">
    <text evidence="3">The sequence shown here is derived from an EMBL/GenBank/DDBJ whole genome shotgun (WGS) entry which is preliminary data.</text>
</comment>
<evidence type="ECO:0000256" key="1">
    <source>
        <dbReference type="SAM" id="Phobius"/>
    </source>
</evidence>
<dbReference type="PANTHER" id="PTHR33741">
    <property type="entry name" value="TRANSMEMBRANE PROTEIN DDB_G0269096-RELATED"/>
    <property type="match status" value="1"/>
</dbReference>
<sequence length="166" mass="16416">MSSHTGLIPASQAPARPGLPTVLMATLTAAAALAALVGLGAASGQLLLIPPMAASMALIAGAPTLPLSQPRHVIGGQVISAVAGVLVGFASHSLWAGAIAGGVALAAMMLTRTSHSPAAATAVIGAMTAEGRVEFVICAGLSAVVLVLFGVLRSALTRTAYPAYWW</sequence>
<organism evidence="3 4">
    <name type="scientific">Microbacterium esteraromaticum</name>
    <dbReference type="NCBI Taxonomy" id="57043"/>
    <lineage>
        <taxon>Bacteria</taxon>
        <taxon>Bacillati</taxon>
        <taxon>Actinomycetota</taxon>
        <taxon>Actinomycetes</taxon>
        <taxon>Micrococcales</taxon>
        <taxon>Microbacteriaceae</taxon>
        <taxon>Microbacterium</taxon>
    </lineage>
</organism>
<gene>
    <name evidence="3" type="ORF">JF543_08430</name>
</gene>
<dbReference type="Pfam" id="PF04982">
    <property type="entry name" value="TM_HPP"/>
    <property type="match status" value="1"/>
</dbReference>
<feature type="domain" description="HPP transmembrane region" evidence="2">
    <location>
        <begin position="17"/>
        <end position="162"/>
    </location>
</feature>
<dbReference type="RefSeq" id="WP_179411007.1">
    <property type="nucleotide sequence ID" value="NZ_CP063379.1"/>
</dbReference>
<dbReference type="InterPro" id="IPR007065">
    <property type="entry name" value="HPP"/>
</dbReference>
<feature type="transmembrane region" description="Helical" evidence="1">
    <location>
        <begin position="78"/>
        <end position="111"/>
    </location>
</feature>